<dbReference type="EMBL" id="CP025189">
    <property type="protein sequence ID" value="AWV24701.1"/>
    <property type="molecule type" value="Genomic_DNA"/>
</dbReference>
<sequence length="267" mass="29336">MVRLPALVSALAATDYRTPVTIDNIARQLREADLVVRDKRGIGAASQGVREVANLLLGNCADQPKNAVDTVMRFRSLPALRSSGFEGRSPAKIDVQWILDQTVAGTLLTKYCGKDSNKHIRDLPDGPKQFAARVFREVPKRKLLDVFIDAGKAKCFGDALEICIGRAAEVRGFVEVFTGEGNLGGFDVVLRRPAFEASLILWWEHEAKRKELLSLDYGAVKPRGRKEAAMPAASQGFRQTSETIGWQQLHALHVAMAEDGAPFQPDL</sequence>
<accession>A0A4Y1N3E5</accession>
<proteinExistence type="predicted"/>
<organism evidence="1">
    <name type="scientific">Roseomonas mucosa</name>
    <dbReference type="NCBI Taxonomy" id="207340"/>
    <lineage>
        <taxon>Bacteria</taxon>
        <taxon>Pseudomonadati</taxon>
        <taxon>Pseudomonadota</taxon>
        <taxon>Alphaproteobacteria</taxon>
        <taxon>Acetobacterales</taxon>
        <taxon>Roseomonadaceae</taxon>
        <taxon>Roseomonas</taxon>
    </lineage>
</organism>
<name>A0A4Y1N3E5_9PROT</name>
<gene>
    <name evidence="1" type="ORF">RADP37_05360</name>
</gene>
<reference evidence="1" key="1">
    <citation type="submission" date="2017-12" db="EMBL/GenBank/DDBJ databases">
        <authorList>
            <person name="Martens C."/>
            <person name="Dahlstrom E."/>
            <person name="Barbian K."/>
            <person name="Sykora L."/>
            <person name="Ricklefs S."/>
            <person name="Bruno D."/>
            <person name="Anzick I."/>
            <person name="Myles I."/>
            <person name="Datta S.K."/>
        </authorList>
    </citation>
    <scope>NUCLEOTIDE SEQUENCE</scope>
    <source>
        <strain evidence="1">AD2</strain>
    </source>
</reference>
<protein>
    <submittedName>
        <fullName evidence="1">Uncharacterized protein</fullName>
    </submittedName>
</protein>
<dbReference type="AlphaFoldDB" id="A0A4Y1N3E5"/>
<evidence type="ECO:0000313" key="1">
    <source>
        <dbReference type="EMBL" id="AWV24701.1"/>
    </source>
</evidence>